<reference evidence="2 3" key="1">
    <citation type="submission" date="2019-01" db="EMBL/GenBank/DDBJ databases">
        <authorList>
            <person name="Zhang S."/>
        </authorList>
    </citation>
    <scope>NUCLEOTIDE SEQUENCE [LARGE SCALE GENOMIC DNA]</scope>
    <source>
        <strain evidence="2 3">1626</strain>
    </source>
</reference>
<dbReference type="Proteomes" id="UP000298681">
    <property type="component" value="Unassembled WGS sequence"/>
</dbReference>
<protein>
    <submittedName>
        <fullName evidence="2">PA2169 family four-helix-bundle protein</fullName>
    </submittedName>
</protein>
<dbReference type="InterPro" id="IPR011971">
    <property type="entry name" value="CHP02284"/>
</dbReference>
<dbReference type="RefSeq" id="WP_134673135.1">
    <property type="nucleotide sequence ID" value="NZ_CP039383.2"/>
</dbReference>
<keyword evidence="3" id="KW-1185">Reference proteome</keyword>
<dbReference type="InterPro" id="IPR019052">
    <property type="entry name" value="DUF2383"/>
</dbReference>
<sequence>MNQQSRTTGTLNDLIAIARDGQEFYQDASTRIDDVELKSLFTRIAGTKATIIAELGAAVQAVGGDPEDSGTLRGSMQEMYARVRAALGDKEYSYVAELEESEDRLLHAFEDAVKDDSTPAAARSVVTRLMPEVRACHDLMRARKHAMKGAS</sequence>
<proteinExistence type="predicted"/>
<name>A0A4Z1R2L8_9GAMM</name>
<feature type="domain" description="DUF2383" evidence="1">
    <location>
        <begin position="9"/>
        <end position="114"/>
    </location>
</feature>
<dbReference type="Pfam" id="PF09537">
    <property type="entry name" value="DUF2383"/>
    <property type="match status" value="1"/>
</dbReference>
<dbReference type="InterPro" id="IPR012347">
    <property type="entry name" value="Ferritin-like"/>
</dbReference>
<evidence type="ECO:0000313" key="3">
    <source>
        <dbReference type="Proteomes" id="UP000298681"/>
    </source>
</evidence>
<dbReference type="AlphaFoldDB" id="A0A4Z1R2L8"/>
<dbReference type="OrthoDB" id="268257at2"/>
<dbReference type="NCBIfam" id="TIGR02284">
    <property type="entry name" value="PA2169 family four-helix-bundle protein"/>
    <property type="match status" value="1"/>
</dbReference>
<dbReference type="EMBL" id="SPUH01000001">
    <property type="protein sequence ID" value="TKS53750.1"/>
    <property type="molecule type" value="Genomic_DNA"/>
</dbReference>
<evidence type="ECO:0000259" key="1">
    <source>
        <dbReference type="Pfam" id="PF09537"/>
    </source>
</evidence>
<organism evidence="2 3">
    <name type="scientific">Luteimonas yindakuii</name>
    <dbReference type="NCBI Taxonomy" id="2565782"/>
    <lineage>
        <taxon>Bacteria</taxon>
        <taxon>Pseudomonadati</taxon>
        <taxon>Pseudomonadota</taxon>
        <taxon>Gammaproteobacteria</taxon>
        <taxon>Lysobacterales</taxon>
        <taxon>Lysobacteraceae</taxon>
        <taxon>Luteimonas</taxon>
    </lineage>
</organism>
<accession>A0A4Z1R2L8</accession>
<comment type="caution">
    <text evidence="2">The sequence shown here is derived from an EMBL/GenBank/DDBJ whole genome shotgun (WGS) entry which is preliminary data.</text>
</comment>
<evidence type="ECO:0000313" key="2">
    <source>
        <dbReference type="EMBL" id="TKS53750.1"/>
    </source>
</evidence>
<dbReference type="Gene3D" id="1.20.1260.10">
    <property type="match status" value="1"/>
</dbReference>
<gene>
    <name evidence="2" type="ORF">E4582_02495</name>
</gene>